<keyword evidence="11 18" id="KW-0413">Isomerase</keyword>
<keyword evidence="12 17" id="KW-0456">Lyase</keyword>
<dbReference type="GO" id="GO:0046872">
    <property type="term" value="F:metal ion binding"/>
    <property type="evidence" value="ECO:0007669"/>
    <property type="project" value="UniProtKB-UniRule"/>
</dbReference>
<evidence type="ECO:0000313" key="23">
    <source>
        <dbReference type="Proteomes" id="UP001205843"/>
    </source>
</evidence>
<dbReference type="SUPFAM" id="SSF53613">
    <property type="entry name" value="Ribokinase-like"/>
    <property type="match status" value="1"/>
</dbReference>
<keyword evidence="13" id="KW-0511">Multifunctional enzyme</keyword>
<comment type="similarity">
    <text evidence="4 19">In the C-terminal section; belongs to the NnrD/CARKD family.</text>
</comment>
<comment type="caution">
    <text evidence="18">Lacks conserved residue(s) required for the propagation of feature annotation.</text>
</comment>
<keyword evidence="10 17" id="KW-0520">NAD</keyword>
<evidence type="ECO:0000256" key="5">
    <source>
        <dbReference type="ARBA" id="ARBA00022723"/>
    </source>
</evidence>
<comment type="function">
    <text evidence="18">Catalyzes the epimerization of the S- and R-forms of NAD(P)HX, a damaged form of NAD(P)H that is a result of enzymatic or heat-dependent hydration. This is a prerequisite for the S-specific NAD(P)H-hydrate dehydratase to allow the repair of both epimers of NAD(P)HX.</text>
</comment>
<comment type="similarity">
    <text evidence="17">Belongs to the NnrD/CARKD family.</text>
</comment>
<evidence type="ECO:0000256" key="19">
    <source>
        <dbReference type="PIRNR" id="PIRNR017184"/>
    </source>
</evidence>
<comment type="catalytic activity">
    <reaction evidence="1 18 19">
        <text>(6R)-NADHX = (6S)-NADHX</text>
        <dbReference type="Rhea" id="RHEA:32215"/>
        <dbReference type="ChEBI" id="CHEBI:64074"/>
        <dbReference type="ChEBI" id="CHEBI:64075"/>
        <dbReference type="EC" id="5.1.99.6"/>
    </reaction>
</comment>
<feature type="binding site" evidence="17">
    <location>
        <position position="323"/>
    </location>
    <ligand>
        <name>(6S)-NADPHX</name>
        <dbReference type="ChEBI" id="CHEBI:64076"/>
    </ligand>
</feature>
<dbReference type="AlphaFoldDB" id="A0AAE3KG96"/>
<dbReference type="PANTHER" id="PTHR12592">
    <property type="entry name" value="ATP-DEPENDENT (S)-NAD(P)H-HYDRATE DEHYDRATASE FAMILY MEMBER"/>
    <property type="match status" value="1"/>
</dbReference>
<dbReference type="PROSITE" id="PS51383">
    <property type="entry name" value="YJEF_C_3"/>
    <property type="match status" value="1"/>
</dbReference>
<keyword evidence="9 18" id="KW-0630">Potassium</keyword>
<keyword evidence="7 17" id="KW-0067">ATP-binding</keyword>
<dbReference type="GO" id="GO:0052855">
    <property type="term" value="F:ADP-dependent NAD(P)H-hydrate dehydratase activity"/>
    <property type="evidence" value="ECO:0007669"/>
    <property type="project" value="UniProtKB-UniRule"/>
</dbReference>
<dbReference type="Pfam" id="PF01256">
    <property type="entry name" value="Carb_kinase"/>
    <property type="match status" value="1"/>
</dbReference>
<comment type="subunit">
    <text evidence="17">Homotetramer.</text>
</comment>
<dbReference type="GO" id="GO:0005524">
    <property type="term" value="F:ATP binding"/>
    <property type="evidence" value="ECO:0007669"/>
    <property type="project" value="UniProtKB-UniRule"/>
</dbReference>
<comment type="caution">
    <text evidence="22">The sequence shown here is derived from an EMBL/GenBank/DDBJ whole genome shotgun (WGS) entry which is preliminary data.</text>
</comment>
<evidence type="ECO:0000256" key="13">
    <source>
        <dbReference type="ARBA" id="ARBA00023268"/>
    </source>
</evidence>
<keyword evidence="5 18" id="KW-0479">Metal-binding</keyword>
<dbReference type="GO" id="GO:0046496">
    <property type="term" value="P:nicotinamide nucleotide metabolic process"/>
    <property type="evidence" value="ECO:0007669"/>
    <property type="project" value="UniProtKB-UniRule"/>
</dbReference>
<keyword evidence="6 17" id="KW-0547">Nucleotide-binding</keyword>
<proteinExistence type="inferred from homology"/>
<evidence type="ECO:0000256" key="9">
    <source>
        <dbReference type="ARBA" id="ARBA00022958"/>
    </source>
</evidence>
<dbReference type="InterPro" id="IPR029056">
    <property type="entry name" value="Ribokinase-like"/>
</dbReference>
<dbReference type="NCBIfam" id="TIGR00196">
    <property type="entry name" value="yjeF_cterm"/>
    <property type="match status" value="1"/>
</dbReference>
<comment type="similarity">
    <text evidence="3 19">In the N-terminal section; belongs to the NnrE/AIBP family.</text>
</comment>
<dbReference type="PIRSF" id="PIRSF017184">
    <property type="entry name" value="Nnr"/>
    <property type="match status" value="1"/>
</dbReference>
<sequence length="494" mass="50832">MRSLPRPLFRPEQVARLDRYAIDVLGVPGMELMDRAGGFAYAALRATWPEMRSLVVLCGGGNNGGDGYVIAELARRDGFPVSVVAMVESSRLKGDAASAAQRYLGGGGHLRRLDETLPTAGAVVVDALLGTGLERPVARDWAKLIDAVTASGLPVLSVDIPSGLNGETGGVLGTAIRADLTTTFIGLKRGLFTGAGPSCTGDLLYSDLALPPTVVEQEVPAAWRTDYAAVRHRLRRRRRDGHKGLYGHVLVVGGDHGTGGAVIMAAGGALRAGAGLVSVVTRSAHVSPLLGACPEAMVLGTEDVPDALDRLLPRASVVALGPGLGTAAWGRTLLRACIDSGKPLVVDADALNLLADTPEALPQAILTPHPGEAGRLLGMSTEAVQNDRWHALGLLCQRYQATAILKGAGTLIGGGDRPPRVCTGGNPGMATGGTGDVLTGICAGLVAQGLTLAEAAELAVCLHAEAGDQAAEHGERGMVATDLLEPLRALVNPI</sequence>
<dbReference type="InterPro" id="IPR036652">
    <property type="entry name" value="YjeF_N_dom_sf"/>
</dbReference>
<feature type="binding site" evidence="17">
    <location>
        <position position="436"/>
    </location>
    <ligand>
        <name>(6S)-NADPHX</name>
        <dbReference type="ChEBI" id="CHEBI:64076"/>
    </ligand>
</feature>
<feature type="binding site" evidence="18">
    <location>
        <position position="126"/>
    </location>
    <ligand>
        <name>K(+)</name>
        <dbReference type="ChEBI" id="CHEBI:29103"/>
    </ligand>
</feature>
<dbReference type="PANTHER" id="PTHR12592:SF0">
    <property type="entry name" value="ATP-DEPENDENT (S)-NAD(P)H-HYDRATE DEHYDRATASE"/>
    <property type="match status" value="1"/>
</dbReference>
<dbReference type="GO" id="GO:0052856">
    <property type="term" value="F:NAD(P)HX epimerase activity"/>
    <property type="evidence" value="ECO:0007669"/>
    <property type="project" value="UniProtKB-UniRule"/>
</dbReference>
<dbReference type="EC" id="4.2.1.136" evidence="19"/>
<accession>A0AAE3KG96</accession>
<feature type="binding site" evidence="17">
    <location>
        <position position="435"/>
    </location>
    <ligand>
        <name>AMP</name>
        <dbReference type="ChEBI" id="CHEBI:456215"/>
    </ligand>
</feature>
<dbReference type="EMBL" id="JALJXV010000004">
    <property type="protein sequence ID" value="MCP1675007.1"/>
    <property type="molecule type" value="Genomic_DNA"/>
</dbReference>
<evidence type="ECO:0000256" key="2">
    <source>
        <dbReference type="ARBA" id="ARBA00000909"/>
    </source>
</evidence>
<protein>
    <recommendedName>
        <fullName evidence="19">Bifunctional NAD(P)H-hydrate repair enzyme</fullName>
    </recommendedName>
    <alternativeName>
        <fullName evidence="19">Nicotinamide nucleotide repair protein</fullName>
    </alternativeName>
    <domain>
        <recommendedName>
            <fullName evidence="19">ADP-dependent (S)-NAD(P)H-hydrate dehydratase</fullName>
            <ecNumber evidence="19">4.2.1.136</ecNumber>
        </recommendedName>
        <alternativeName>
            <fullName evidence="19">ADP-dependent NAD(P)HX dehydratase</fullName>
        </alternativeName>
    </domain>
    <domain>
        <recommendedName>
            <fullName evidence="19">NAD(P)H-hydrate epimerase</fullName>
            <ecNumber evidence="19">5.1.99.6</ecNumber>
        </recommendedName>
    </domain>
</protein>
<dbReference type="InterPro" id="IPR030677">
    <property type="entry name" value="Nnr"/>
</dbReference>
<comment type="catalytic activity">
    <reaction evidence="2 18 19">
        <text>(6R)-NADPHX = (6S)-NADPHX</text>
        <dbReference type="Rhea" id="RHEA:32227"/>
        <dbReference type="ChEBI" id="CHEBI:64076"/>
        <dbReference type="ChEBI" id="CHEBI:64077"/>
        <dbReference type="EC" id="5.1.99.6"/>
    </reaction>
</comment>
<dbReference type="InterPro" id="IPR000631">
    <property type="entry name" value="CARKD"/>
</dbReference>
<feature type="binding site" evidence="17">
    <location>
        <position position="369"/>
    </location>
    <ligand>
        <name>(6S)-NADPHX</name>
        <dbReference type="ChEBI" id="CHEBI:64076"/>
    </ligand>
</feature>
<organism evidence="22 23">
    <name type="scientific">Natronocella acetinitrilica</name>
    <dbReference type="NCBI Taxonomy" id="414046"/>
    <lineage>
        <taxon>Bacteria</taxon>
        <taxon>Pseudomonadati</taxon>
        <taxon>Pseudomonadota</taxon>
        <taxon>Gammaproteobacteria</taxon>
        <taxon>Chromatiales</taxon>
        <taxon>Ectothiorhodospiraceae</taxon>
        <taxon>Natronocella</taxon>
    </lineage>
</organism>
<evidence type="ECO:0000256" key="3">
    <source>
        <dbReference type="ARBA" id="ARBA00006001"/>
    </source>
</evidence>
<feature type="binding site" evidence="17">
    <location>
        <begin position="406"/>
        <end position="410"/>
    </location>
    <ligand>
        <name>AMP</name>
        <dbReference type="ChEBI" id="CHEBI:456215"/>
    </ligand>
</feature>
<gene>
    <name evidence="18" type="primary">nnrE</name>
    <name evidence="17" type="synonym">nnrD</name>
    <name evidence="22" type="ORF">J2T57_002145</name>
</gene>
<evidence type="ECO:0000256" key="16">
    <source>
        <dbReference type="ARBA" id="ARBA00049209"/>
    </source>
</evidence>
<dbReference type="RefSeq" id="WP_253477762.1">
    <property type="nucleotide sequence ID" value="NZ_JALJXV010000004.1"/>
</dbReference>
<keyword evidence="23" id="KW-1185">Reference proteome</keyword>
<dbReference type="HAMAP" id="MF_01966">
    <property type="entry name" value="NADHX_epimerase"/>
    <property type="match status" value="1"/>
</dbReference>
<evidence type="ECO:0000256" key="1">
    <source>
        <dbReference type="ARBA" id="ARBA00000013"/>
    </source>
</evidence>
<dbReference type="GO" id="GO:0110051">
    <property type="term" value="P:metabolite repair"/>
    <property type="evidence" value="ECO:0007669"/>
    <property type="project" value="TreeGrafter"/>
</dbReference>
<keyword evidence="8 17" id="KW-0521">NADP</keyword>
<dbReference type="Pfam" id="PF03853">
    <property type="entry name" value="YjeF_N"/>
    <property type="match status" value="1"/>
</dbReference>
<name>A0AAE3KG96_9GAMM</name>
<dbReference type="Gene3D" id="3.40.50.10260">
    <property type="entry name" value="YjeF N-terminal domain"/>
    <property type="match status" value="1"/>
</dbReference>
<comment type="catalytic activity">
    <reaction evidence="16 17 19">
        <text>(6S)-NADPHX + ADP = AMP + phosphate + NADPH + H(+)</text>
        <dbReference type="Rhea" id="RHEA:32235"/>
        <dbReference type="ChEBI" id="CHEBI:15378"/>
        <dbReference type="ChEBI" id="CHEBI:43474"/>
        <dbReference type="ChEBI" id="CHEBI:57783"/>
        <dbReference type="ChEBI" id="CHEBI:64076"/>
        <dbReference type="ChEBI" id="CHEBI:456215"/>
        <dbReference type="ChEBI" id="CHEBI:456216"/>
        <dbReference type="EC" id="4.2.1.136"/>
    </reaction>
</comment>
<feature type="binding site" evidence="18">
    <location>
        <begin position="130"/>
        <end position="136"/>
    </location>
    <ligand>
        <name>(6S)-NADPHX</name>
        <dbReference type="ChEBI" id="CHEBI:64076"/>
    </ligand>
</feature>
<evidence type="ECO:0000256" key="11">
    <source>
        <dbReference type="ARBA" id="ARBA00023235"/>
    </source>
</evidence>
<comment type="cofactor">
    <cofactor evidence="17">
        <name>Mg(2+)</name>
        <dbReference type="ChEBI" id="CHEBI:18420"/>
    </cofactor>
</comment>
<dbReference type="PROSITE" id="PS51385">
    <property type="entry name" value="YJEF_N"/>
    <property type="match status" value="1"/>
</dbReference>
<evidence type="ECO:0000256" key="6">
    <source>
        <dbReference type="ARBA" id="ARBA00022741"/>
    </source>
</evidence>
<dbReference type="EC" id="5.1.99.6" evidence="19"/>
<comment type="similarity">
    <text evidence="18">Belongs to the NnrE/AIBP family.</text>
</comment>
<dbReference type="Proteomes" id="UP001205843">
    <property type="component" value="Unassembled WGS sequence"/>
</dbReference>
<comment type="cofactor">
    <cofactor evidence="18 19">
        <name>K(+)</name>
        <dbReference type="ChEBI" id="CHEBI:29103"/>
    </cofactor>
    <text evidence="18 19">Binds 1 potassium ion per subunit.</text>
</comment>
<evidence type="ECO:0000256" key="4">
    <source>
        <dbReference type="ARBA" id="ARBA00009524"/>
    </source>
</evidence>
<comment type="catalytic activity">
    <reaction evidence="15 17 19">
        <text>(6S)-NADHX + ADP = AMP + phosphate + NADH + H(+)</text>
        <dbReference type="Rhea" id="RHEA:32223"/>
        <dbReference type="ChEBI" id="CHEBI:15378"/>
        <dbReference type="ChEBI" id="CHEBI:43474"/>
        <dbReference type="ChEBI" id="CHEBI:57945"/>
        <dbReference type="ChEBI" id="CHEBI:64074"/>
        <dbReference type="ChEBI" id="CHEBI:456215"/>
        <dbReference type="ChEBI" id="CHEBI:456216"/>
        <dbReference type="EC" id="4.2.1.136"/>
    </reaction>
</comment>
<dbReference type="NCBIfam" id="TIGR00197">
    <property type="entry name" value="yjeF_nterm"/>
    <property type="match status" value="1"/>
</dbReference>
<evidence type="ECO:0000256" key="10">
    <source>
        <dbReference type="ARBA" id="ARBA00023027"/>
    </source>
</evidence>
<dbReference type="InterPro" id="IPR004443">
    <property type="entry name" value="YjeF_N_dom"/>
</dbReference>
<feature type="domain" description="YjeF C-terminal" evidence="20">
    <location>
        <begin position="226"/>
        <end position="494"/>
    </location>
</feature>
<feature type="binding site" evidence="18">
    <location>
        <position position="63"/>
    </location>
    <ligand>
        <name>K(+)</name>
        <dbReference type="ChEBI" id="CHEBI:29103"/>
    </ligand>
</feature>
<dbReference type="HAMAP" id="MF_01965">
    <property type="entry name" value="NADHX_dehydratase"/>
    <property type="match status" value="1"/>
</dbReference>
<comment type="function">
    <text evidence="14 19">Bifunctional enzyme that catalyzes the epimerization of the S- and R-forms of NAD(P)HX and the dehydration of the S-form of NAD(P)HX at the expense of ADP, which is converted to AMP. This allows the repair of both epimers of NAD(P)HX, a damaged form of NAD(P)H that is a result of enzymatic or heat-dependent hydration.</text>
</comment>
<reference evidence="22" key="1">
    <citation type="submission" date="2022-03" db="EMBL/GenBank/DDBJ databases">
        <title>Genomic Encyclopedia of Type Strains, Phase III (KMG-III): the genomes of soil and plant-associated and newly described type strains.</title>
        <authorList>
            <person name="Whitman W."/>
        </authorList>
    </citation>
    <scope>NUCLEOTIDE SEQUENCE</scope>
    <source>
        <strain evidence="22">ANL 6-2</strain>
    </source>
</reference>
<evidence type="ECO:0000256" key="8">
    <source>
        <dbReference type="ARBA" id="ARBA00022857"/>
    </source>
</evidence>
<dbReference type="CDD" id="cd01171">
    <property type="entry name" value="YXKO-related"/>
    <property type="match status" value="1"/>
</dbReference>
<evidence type="ECO:0000313" key="22">
    <source>
        <dbReference type="EMBL" id="MCP1675007.1"/>
    </source>
</evidence>
<feature type="binding site" evidence="18">
    <location>
        <position position="159"/>
    </location>
    <ligand>
        <name>(6S)-NADPHX</name>
        <dbReference type="ChEBI" id="CHEBI:64076"/>
    </ligand>
</feature>
<evidence type="ECO:0000256" key="17">
    <source>
        <dbReference type="HAMAP-Rule" id="MF_01965"/>
    </source>
</evidence>
<evidence type="ECO:0000256" key="12">
    <source>
        <dbReference type="ARBA" id="ARBA00023239"/>
    </source>
</evidence>
<feature type="domain" description="YjeF N-terminal" evidence="21">
    <location>
        <begin position="14"/>
        <end position="216"/>
    </location>
</feature>
<evidence type="ECO:0000259" key="21">
    <source>
        <dbReference type="PROSITE" id="PS51385"/>
    </source>
</evidence>
<feature type="binding site" evidence="17">
    <location>
        <position position="261"/>
    </location>
    <ligand>
        <name>(6S)-NADPHX</name>
        <dbReference type="ChEBI" id="CHEBI:64076"/>
    </ligand>
</feature>
<evidence type="ECO:0000259" key="20">
    <source>
        <dbReference type="PROSITE" id="PS51383"/>
    </source>
</evidence>
<feature type="binding site" evidence="18">
    <location>
        <position position="162"/>
    </location>
    <ligand>
        <name>K(+)</name>
        <dbReference type="ChEBI" id="CHEBI:29103"/>
    </ligand>
</feature>
<dbReference type="Gene3D" id="3.40.1190.20">
    <property type="match status" value="1"/>
</dbReference>
<evidence type="ECO:0000256" key="18">
    <source>
        <dbReference type="HAMAP-Rule" id="MF_01966"/>
    </source>
</evidence>
<evidence type="ECO:0000256" key="15">
    <source>
        <dbReference type="ARBA" id="ARBA00048238"/>
    </source>
</evidence>
<feature type="binding site" evidence="18">
    <location>
        <begin position="62"/>
        <end position="66"/>
    </location>
    <ligand>
        <name>(6S)-NADPHX</name>
        <dbReference type="ChEBI" id="CHEBI:64076"/>
    </ligand>
</feature>
<dbReference type="SUPFAM" id="SSF64153">
    <property type="entry name" value="YjeF N-terminal domain-like"/>
    <property type="match status" value="1"/>
</dbReference>
<evidence type="ECO:0000256" key="7">
    <source>
        <dbReference type="ARBA" id="ARBA00022840"/>
    </source>
</evidence>
<evidence type="ECO:0000256" key="14">
    <source>
        <dbReference type="ARBA" id="ARBA00025153"/>
    </source>
</evidence>
<comment type="function">
    <text evidence="17">Catalyzes the dehydration of the S-form of NAD(P)HX at the expense of ADP, which is converted to AMP. Together with NAD(P)HX epimerase, which catalyzes the epimerization of the S- and R-forms, the enzyme allows the repair of both epimers of NAD(P)HX, a damaged form of NAD(P)H that is a result of enzymatic or heat-dependent hydration.</text>
</comment>